<evidence type="ECO:0000313" key="2">
    <source>
        <dbReference type="EMBL" id="MBB5433645.1"/>
    </source>
</evidence>
<evidence type="ECO:0000256" key="1">
    <source>
        <dbReference type="SAM" id="Phobius"/>
    </source>
</evidence>
<sequence length="198" mass="19505">MASDSTPAPRSSPAPGRPGPGITGIGILVALCCTGSAGVNVLFETTDRFTDGPDADYASGSSVMNRLVAGLKAAGAAVALSAVAGRPRLVRPALVGVLVWGAFATLGVYALGGAVQAVGMVSGLVDGADRIGVASAGYLLFFILIAAGFGTPAVSWPRRYDLRKGAAALGLLGAPALPTLVLLAIPMLPAALGVVPGL</sequence>
<feature type="transmembrane region" description="Helical" evidence="1">
    <location>
        <begin position="21"/>
        <end position="43"/>
    </location>
</feature>
<dbReference type="AlphaFoldDB" id="A0A7W8VF21"/>
<gene>
    <name evidence="2" type="ORF">HDA36_003729</name>
</gene>
<feature type="transmembrane region" description="Helical" evidence="1">
    <location>
        <begin position="131"/>
        <end position="154"/>
    </location>
</feature>
<keyword evidence="1" id="KW-0472">Membrane</keyword>
<dbReference type="Proteomes" id="UP000572635">
    <property type="component" value="Unassembled WGS sequence"/>
</dbReference>
<keyword evidence="1" id="KW-0812">Transmembrane</keyword>
<comment type="caution">
    <text evidence="2">The sequence shown here is derived from an EMBL/GenBank/DDBJ whole genome shotgun (WGS) entry which is preliminary data.</text>
</comment>
<evidence type="ECO:0000313" key="3">
    <source>
        <dbReference type="Proteomes" id="UP000572635"/>
    </source>
</evidence>
<keyword evidence="1" id="KW-1133">Transmembrane helix</keyword>
<protein>
    <submittedName>
        <fullName evidence="2">Uncharacterized protein</fullName>
    </submittedName>
</protein>
<dbReference type="EMBL" id="JACHDB010000001">
    <property type="protein sequence ID" value="MBB5433645.1"/>
    <property type="molecule type" value="Genomic_DNA"/>
</dbReference>
<feature type="transmembrane region" description="Helical" evidence="1">
    <location>
        <begin position="63"/>
        <end position="85"/>
    </location>
</feature>
<accession>A0A7W8VF21</accession>
<keyword evidence="3" id="KW-1185">Reference proteome</keyword>
<name>A0A7W8VF21_9ACTN</name>
<proteinExistence type="predicted"/>
<reference evidence="2 3" key="1">
    <citation type="submission" date="2020-08" db="EMBL/GenBank/DDBJ databases">
        <title>Sequencing the genomes of 1000 actinobacteria strains.</title>
        <authorList>
            <person name="Klenk H.-P."/>
        </authorList>
    </citation>
    <scope>NUCLEOTIDE SEQUENCE [LARGE SCALE GENOMIC DNA]</scope>
    <source>
        <strain evidence="2 3">DSM 44551</strain>
    </source>
</reference>
<feature type="transmembrane region" description="Helical" evidence="1">
    <location>
        <begin position="97"/>
        <end position="119"/>
    </location>
</feature>
<dbReference type="RefSeq" id="WP_184393574.1">
    <property type="nucleotide sequence ID" value="NZ_BAAAJD010000189.1"/>
</dbReference>
<organism evidence="2 3">
    <name type="scientific">Nocardiopsis composta</name>
    <dbReference type="NCBI Taxonomy" id="157465"/>
    <lineage>
        <taxon>Bacteria</taxon>
        <taxon>Bacillati</taxon>
        <taxon>Actinomycetota</taxon>
        <taxon>Actinomycetes</taxon>
        <taxon>Streptosporangiales</taxon>
        <taxon>Nocardiopsidaceae</taxon>
        <taxon>Nocardiopsis</taxon>
    </lineage>
</organism>
<feature type="transmembrane region" description="Helical" evidence="1">
    <location>
        <begin position="166"/>
        <end position="188"/>
    </location>
</feature>